<evidence type="ECO:0000313" key="3">
    <source>
        <dbReference type="Proteomes" id="UP000600101"/>
    </source>
</evidence>
<comment type="caution">
    <text evidence="2">The sequence shown here is derived from an EMBL/GenBank/DDBJ whole genome shotgun (WGS) entry which is preliminary data.</text>
</comment>
<reference evidence="2" key="1">
    <citation type="submission" date="2020-08" db="EMBL/GenBank/DDBJ databases">
        <authorList>
            <person name="Hu Y."/>
            <person name="Nguyen S.V."/>
            <person name="Li F."/>
            <person name="Fanning S."/>
        </authorList>
    </citation>
    <scope>NUCLEOTIDE SEQUENCE</scope>
    <source>
        <strain evidence="2">SYSU D8009</strain>
    </source>
</reference>
<feature type="compositionally biased region" description="Low complexity" evidence="1">
    <location>
        <begin position="90"/>
        <end position="105"/>
    </location>
</feature>
<feature type="region of interest" description="Disordered" evidence="1">
    <location>
        <begin position="90"/>
        <end position="129"/>
    </location>
</feature>
<keyword evidence="3" id="KW-1185">Reference proteome</keyword>
<dbReference type="Proteomes" id="UP000600101">
    <property type="component" value="Unassembled WGS sequence"/>
</dbReference>
<dbReference type="EMBL" id="JACOMF010000001">
    <property type="protein sequence ID" value="MBC4013805.1"/>
    <property type="molecule type" value="Genomic_DNA"/>
</dbReference>
<accession>A0A9X0QU96</accession>
<evidence type="ECO:0000256" key="1">
    <source>
        <dbReference type="SAM" id="MobiDB-lite"/>
    </source>
</evidence>
<feature type="region of interest" description="Disordered" evidence="1">
    <location>
        <begin position="660"/>
        <end position="685"/>
    </location>
</feature>
<proteinExistence type="predicted"/>
<sequence length="735" mass="73078">MGHDGSRVLFRTRTAIPQDVPFLEPHEVRRRPGRPAAVITKAEERESNRRWAQAALHQRLRGNFSLGEVIGLGVPTVTLAAALVQEGQSGTASQAGAGARAATGTARGGPGATAPGPAAPFGPEPGAESFVASTALPETPAAPRAPRGTTIIPTTTLPIAPLAGLEVRAAEVPGLALFSAMAGLGQAPARAASEATPPSLAEVLAMGPQHAASRESAPREALPRDIDHAPAEAARPAVRVAVAEPTTTHAAPPPPMAEVVKTAAPPVWTAPAWLPPVEILPHPLADRPAPQQAEAPALAMVTEVTEEAPHHRWSAPTPVERPARVEVVRQGEPAADAAQPADPPAVPRVTEAIAPTLAPTLAPALVTVTTTASGMLGAALELTIPVTLVERSMGSGRGEPAKAALAARGDEGASGHDGPAAVPIHEAVQPGIDAVKGPGGKAALPATEGKPADAPPGLAVIDPVLDPVADAVKGPNGKAALPAAEDKPADASPGLAVIDPVLDPLADAVKGPNGKAALPAAGGKPADASPGLAVIDPVLDPVADAVKGPNGKAALPAAGGKPADASPGLAVIDPVLDPVADAVKGPNGKAALPAAEGKPADAPPGLAVIDPVADAVKGPNGKAALPAAEGKPADAPPGLAVIDPVLDPVADAVKGPGGKAALPAKVSTDHPTVKAAPPSPLVQPDDDPMVLLPVLHPDLFTAPEPDFSAIPPELHLGPEPLDPLDTPPLTDFVFA</sequence>
<organism evidence="2 3">
    <name type="scientific">Siccirubricoccus deserti</name>
    <dbReference type="NCBI Taxonomy" id="2013562"/>
    <lineage>
        <taxon>Bacteria</taxon>
        <taxon>Pseudomonadati</taxon>
        <taxon>Pseudomonadota</taxon>
        <taxon>Alphaproteobacteria</taxon>
        <taxon>Acetobacterales</taxon>
        <taxon>Roseomonadaceae</taxon>
        <taxon>Siccirubricoccus</taxon>
    </lineage>
</organism>
<dbReference type="AlphaFoldDB" id="A0A9X0QU96"/>
<dbReference type="RefSeq" id="WP_186768575.1">
    <property type="nucleotide sequence ID" value="NZ_JACOMF010000001.1"/>
</dbReference>
<name>A0A9X0QU96_9PROT</name>
<protein>
    <submittedName>
        <fullName evidence="2">Uncharacterized protein</fullName>
    </submittedName>
</protein>
<evidence type="ECO:0000313" key="2">
    <source>
        <dbReference type="EMBL" id="MBC4013805.1"/>
    </source>
</evidence>
<gene>
    <name evidence="2" type="ORF">H7965_00595</name>
</gene>
<feature type="region of interest" description="Disordered" evidence="1">
    <location>
        <begin position="476"/>
        <end position="495"/>
    </location>
</feature>